<dbReference type="RefSeq" id="WP_338030134.1">
    <property type="nucleotide sequence ID" value="NZ_NIDE01000014.1"/>
</dbReference>
<reference evidence="2" key="1">
    <citation type="submission" date="2017-06" db="EMBL/GenBank/DDBJ databases">
        <title>Genome analysis of Fimbriiglobus ruber SP5, the first member of the order Planctomycetales with confirmed chitinolytic capability.</title>
        <authorList>
            <person name="Ravin N.V."/>
            <person name="Rakitin A.L."/>
            <person name="Ivanova A.A."/>
            <person name="Beletsky A.V."/>
            <person name="Kulichevskaya I.S."/>
            <person name="Mardanov A.V."/>
            <person name="Dedysh S.N."/>
        </authorList>
    </citation>
    <scope>NUCLEOTIDE SEQUENCE [LARGE SCALE GENOMIC DNA]</scope>
    <source>
        <strain evidence="2">SP5</strain>
    </source>
</reference>
<dbReference type="PANTHER" id="PTHR35566">
    <property type="entry name" value="BLR3599 PROTEIN"/>
    <property type="match status" value="1"/>
</dbReference>
<dbReference type="Pfam" id="PF05936">
    <property type="entry name" value="T6SS_VasE"/>
    <property type="match status" value="1"/>
</dbReference>
<name>A0A225DKE3_9BACT</name>
<dbReference type="AlphaFoldDB" id="A0A225DKE3"/>
<keyword evidence="2" id="KW-1185">Reference proteome</keyword>
<sequence>MRTLPVYWHEGMFLRPHHFQAADRYWADQVAQSGRWDVPYNWGVRRIAIDTAALTNYRFVVTSLQARMRDGTVVRVPQDASLRPLEEKDLKKAFDTQDRVEVVLAVPTLDVGRPNVVGAGTTRGTTRPGTRPRWTLGCRTRTTARPTAPSSTGDST</sequence>
<evidence type="ECO:0000313" key="1">
    <source>
        <dbReference type="EMBL" id="OWK37916.1"/>
    </source>
</evidence>
<accession>A0A225DKE3</accession>
<dbReference type="InterPro" id="IPR010263">
    <property type="entry name" value="T6SS_TssK"/>
</dbReference>
<proteinExistence type="predicted"/>
<gene>
    <name evidence="1" type="ORF">FRUB_07036</name>
</gene>
<evidence type="ECO:0000313" key="2">
    <source>
        <dbReference type="Proteomes" id="UP000214646"/>
    </source>
</evidence>
<dbReference type="PANTHER" id="PTHR35566:SF1">
    <property type="entry name" value="TYPE VI SECRETION SYSTEM BASEPLATE COMPONENT TSSK1"/>
    <property type="match status" value="1"/>
</dbReference>
<organism evidence="1 2">
    <name type="scientific">Fimbriiglobus ruber</name>
    <dbReference type="NCBI Taxonomy" id="1908690"/>
    <lineage>
        <taxon>Bacteria</taxon>
        <taxon>Pseudomonadati</taxon>
        <taxon>Planctomycetota</taxon>
        <taxon>Planctomycetia</taxon>
        <taxon>Gemmatales</taxon>
        <taxon>Gemmataceae</taxon>
        <taxon>Fimbriiglobus</taxon>
    </lineage>
</organism>
<dbReference type="EMBL" id="NIDE01000014">
    <property type="protein sequence ID" value="OWK37916.1"/>
    <property type="molecule type" value="Genomic_DNA"/>
</dbReference>
<comment type="caution">
    <text evidence="1">The sequence shown here is derived from an EMBL/GenBank/DDBJ whole genome shotgun (WGS) entry which is preliminary data.</text>
</comment>
<dbReference type="NCBIfam" id="TIGR03353">
    <property type="entry name" value="VI_chp_4"/>
    <property type="match status" value="1"/>
</dbReference>
<protein>
    <submittedName>
        <fullName evidence="1">Uncharacterized protein ImpJ/VasE</fullName>
    </submittedName>
</protein>
<dbReference type="Proteomes" id="UP000214646">
    <property type="component" value="Unassembled WGS sequence"/>
</dbReference>